<evidence type="ECO:0000256" key="2">
    <source>
        <dbReference type="ARBA" id="ARBA00022679"/>
    </source>
</evidence>
<feature type="domain" description="Thiamine phosphate synthase/TenI" evidence="14">
    <location>
        <begin position="335"/>
        <end position="507"/>
    </location>
</feature>
<dbReference type="Proteomes" id="UP000029843">
    <property type="component" value="Unassembled WGS sequence"/>
</dbReference>
<evidence type="ECO:0000313" key="17">
    <source>
        <dbReference type="Proteomes" id="UP000029843"/>
    </source>
</evidence>
<feature type="binding site" evidence="13">
    <location>
        <position position="383"/>
    </location>
    <ligand>
        <name>4-amino-2-methyl-5-(diphosphooxymethyl)pyrimidine</name>
        <dbReference type="ChEBI" id="CHEBI:57841"/>
    </ligand>
</feature>
<evidence type="ECO:0000256" key="9">
    <source>
        <dbReference type="ARBA" id="ARBA00023268"/>
    </source>
</evidence>
<evidence type="ECO:0000259" key="14">
    <source>
        <dbReference type="Pfam" id="PF02581"/>
    </source>
</evidence>
<evidence type="ECO:0000256" key="7">
    <source>
        <dbReference type="ARBA" id="ARBA00022842"/>
    </source>
</evidence>
<dbReference type="PANTHER" id="PTHR20858">
    <property type="entry name" value="PHOSPHOMETHYLPYRIMIDINE KINASE"/>
    <property type="match status" value="1"/>
</dbReference>
<keyword evidence="3 13" id="KW-0479">Metal-binding</keyword>
<protein>
    <recommendedName>
        <fullName evidence="13">Thiamine-phosphate synthase</fullName>
        <shortName evidence="13">TP synthase</shortName>
        <shortName evidence="13">TPS</shortName>
        <ecNumber evidence="13">2.5.1.3</ecNumber>
    </recommendedName>
    <alternativeName>
        <fullName evidence="13">Thiamine-phosphate pyrophosphorylase</fullName>
        <shortName evidence="13">TMP pyrophosphorylase</shortName>
        <shortName evidence="13">TMP-PPase</shortName>
    </alternativeName>
</protein>
<sequence length="537" mass="58477">MTDNIKKKPIIWTISGSDCSGGAGIAADIKTGHGLGVEVCHLITANTVQNSHQLLSVNAISVELLQQQAAILMDDKPPSVIKIGLVANVEQVQWLAQFIEQTKKLIPHLISVYDPVGQASVGGSLSTITIEQLTPLLQKVDVLTPNLMEAKNLANFDGLTDEKCVEVLADKIHQGFAINSIIVKGGHSQGDDSYATDYCLHQLNQLNGKQDNQDKTKTSISYQLSARRIISHYSHGGGCSYASALASFLAQGYLIRDAFTLAKAFISQGLSMSKQVSELHGHQYYGAFEQLGWPSNAECFPQVIDKLSQQYENLPAFNSLDLAEKKLGLYPVIDSLYWLERLLPLGLEIIQLRVKNLAENELEQVIITAVALAKKYNTRLFINDYWQLAIKHGAYGVHIGQEDLQDADLAVIQQSGIRLGISTHGCYEFLSAQRLQPSYLAIGAIFPTKTKDMTGQIQGIENLKQVLSLRPEHNNKIPVVAIGGINLERAPEVIATGVESIAVVTAITEAESSHGLSPEQAAACFQDLCIKPASLCI</sequence>
<feature type="binding site" evidence="13">
    <location>
        <begin position="448"/>
        <end position="450"/>
    </location>
    <ligand>
        <name>2-[(2R,5Z)-2-carboxy-4-methylthiazol-5(2H)-ylidene]ethyl phosphate</name>
        <dbReference type="ChEBI" id="CHEBI:62899"/>
    </ligand>
</feature>
<dbReference type="PANTHER" id="PTHR20858:SF17">
    <property type="entry name" value="HYDROXYMETHYLPYRIMIDINE_PHOSPHOMETHYLPYRIMIDINE KINASE THI20-RELATED"/>
    <property type="match status" value="1"/>
</dbReference>
<dbReference type="GO" id="GO:0009228">
    <property type="term" value="P:thiamine biosynthetic process"/>
    <property type="evidence" value="ECO:0007669"/>
    <property type="project" value="UniProtKB-KW"/>
</dbReference>
<name>A0A099KR54_COLPS</name>
<evidence type="ECO:0000259" key="15">
    <source>
        <dbReference type="Pfam" id="PF08543"/>
    </source>
</evidence>
<evidence type="ECO:0000256" key="8">
    <source>
        <dbReference type="ARBA" id="ARBA00022977"/>
    </source>
</evidence>
<evidence type="ECO:0000256" key="11">
    <source>
        <dbReference type="ARBA" id="ARBA00047851"/>
    </source>
</evidence>
<feature type="binding site" evidence="13">
    <location>
        <begin position="504"/>
        <end position="505"/>
    </location>
    <ligand>
        <name>2-[(2R,5Z)-2-carboxy-4-methylthiazol-5(2H)-ylidene]ethyl phosphate</name>
        <dbReference type="ChEBI" id="CHEBI:62899"/>
    </ligand>
</feature>
<dbReference type="EMBL" id="JQED01000017">
    <property type="protein sequence ID" value="KGJ92680.1"/>
    <property type="molecule type" value="Genomic_DNA"/>
</dbReference>
<keyword evidence="6" id="KW-0067">ATP-binding</keyword>
<comment type="catalytic activity">
    <reaction evidence="12 13">
        <text>2-[(2R,5Z)-2-carboxy-4-methylthiazol-5(2H)-ylidene]ethyl phosphate + 4-amino-2-methyl-5-(diphosphooxymethyl)pyrimidine + 2 H(+) = thiamine phosphate + CO2 + diphosphate</text>
        <dbReference type="Rhea" id="RHEA:47844"/>
        <dbReference type="ChEBI" id="CHEBI:15378"/>
        <dbReference type="ChEBI" id="CHEBI:16526"/>
        <dbReference type="ChEBI" id="CHEBI:33019"/>
        <dbReference type="ChEBI" id="CHEBI:37575"/>
        <dbReference type="ChEBI" id="CHEBI:57841"/>
        <dbReference type="ChEBI" id="CHEBI:62899"/>
        <dbReference type="EC" id="2.5.1.3"/>
    </reaction>
</comment>
<comment type="catalytic activity">
    <reaction evidence="10 13">
        <text>4-methyl-5-(2-phosphooxyethyl)-thiazole + 4-amino-2-methyl-5-(diphosphooxymethyl)pyrimidine + H(+) = thiamine phosphate + diphosphate</text>
        <dbReference type="Rhea" id="RHEA:22328"/>
        <dbReference type="ChEBI" id="CHEBI:15378"/>
        <dbReference type="ChEBI" id="CHEBI:33019"/>
        <dbReference type="ChEBI" id="CHEBI:37575"/>
        <dbReference type="ChEBI" id="CHEBI:57841"/>
        <dbReference type="ChEBI" id="CHEBI:58296"/>
        <dbReference type="EC" id="2.5.1.3"/>
    </reaction>
</comment>
<dbReference type="Gene3D" id="3.20.20.70">
    <property type="entry name" value="Aldolase class I"/>
    <property type="match status" value="1"/>
</dbReference>
<dbReference type="SUPFAM" id="SSF51391">
    <property type="entry name" value="Thiamin phosphate synthase"/>
    <property type="match status" value="1"/>
</dbReference>
<keyword evidence="4" id="KW-0547">Nucleotide-binding</keyword>
<organism evidence="16 17">
    <name type="scientific">Colwellia psychrerythraea</name>
    <name type="common">Vibrio psychroerythus</name>
    <dbReference type="NCBI Taxonomy" id="28229"/>
    <lineage>
        <taxon>Bacteria</taxon>
        <taxon>Pseudomonadati</taxon>
        <taxon>Pseudomonadota</taxon>
        <taxon>Gammaproteobacteria</taxon>
        <taxon>Alteromonadales</taxon>
        <taxon>Colwelliaceae</taxon>
        <taxon>Colwellia</taxon>
    </lineage>
</organism>
<keyword evidence="5" id="KW-0418">Kinase</keyword>
<dbReference type="Pfam" id="PF02581">
    <property type="entry name" value="TMP-TENI"/>
    <property type="match status" value="1"/>
</dbReference>
<comment type="caution">
    <text evidence="16">The sequence shown here is derived from an EMBL/GenBank/DDBJ whole genome shotgun (WGS) entry which is preliminary data.</text>
</comment>
<comment type="catalytic activity">
    <reaction evidence="11 13">
        <text>2-(2-carboxy-4-methylthiazol-5-yl)ethyl phosphate + 4-amino-2-methyl-5-(diphosphooxymethyl)pyrimidine + 2 H(+) = thiamine phosphate + CO2 + diphosphate</text>
        <dbReference type="Rhea" id="RHEA:47848"/>
        <dbReference type="ChEBI" id="CHEBI:15378"/>
        <dbReference type="ChEBI" id="CHEBI:16526"/>
        <dbReference type="ChEBI" id="CHEBI:33019"/>
        <dbReference type="ChEBI" id="CHEBI:37575"/>
        <dbReference type="ChEBI" id="CHEBI:57841"/>
        <dbReference type="ChEBI" id="CHEBI:62890"/>
        <dbReference type="EC" id="2.5.1.3"/>
    </reaction>
</comment>
<dbReference type="AlphaFoldDB" id="A0A099KR54"/>
<evidence type="ECO:0000256" key="4">
    <source>
        <dbReference type="ARBA" id="ARBA00022741"/>
    </source>
</evidence>
<dbReference type="GO" id="GO:0000287">
    <property type="term" value="F:magnesium ion binding"/>
    <property type="evidence" value="ECO:0007669"/>
    <property type="project" value="UniProtKB-UniRule"/>
</dbReference>
<feature type="domain" description="Pyridoxamine kinase/Phosphomethylpyrimidine kinase" evidence="15">
    <location>
        <begin position="18"/>
        <end position="281"/>
    </location>
</feature>
<evidence type="ECO:0000256" key="1">
    <source>
        <dbReference type="ARBA" id="ARBA00005165"/>
    </source>
</evidence>
<dbReference type="GO" id="GO:0008972">
    <property type="term" value="F:phosphomethylpyrimidine kinase activity"/>
    <property type="evidence" value="ECO:0007669"/>
    <property type="project" value="InterPro"/>
</dbReference>
<dbReference type="GO" id="GO:0009229">
    <property type="term" value="P:thiamine diphosphate biosynthetic process"/>
    <property type="evidence" value="ECO:0007669"/>
    <property type="project" value="UniProtKB-UniRule"/>
</dbReference>
<feature type="binding site" evidence="13">
    <location>
        <position position="451"/>
    </location>
    <ligand>
        <name>4-amino-2-methyl-5-(diphosphooxymethyl)pyrimidine</name>
        <dbReference type="ChEBI" id="CHEBI:57841"/>
    </ligand>
</feature>
<dbReference type="InterPro" id="IPR034291">
    <property type="entry name" value="TMP_synthase"/>
</dbReference>
<dbReference type="GO" id="GO:0004789">
    <property type="term" value="F:thiamine-phosphate diphosphorylase activity"/>
    <property type="evidence" value="ECO:0007669"/>
    <property type="project" value="UniProtKB-UniRule"/>
</dbReference>
<dbReference type="InterPro" id="IPR013749">
    <property type="entry name" value="PM/HMP-P_kinase-1"/>
</dbReference>
<dbReference type="InterPro" id="IPR022998">
    <property type="entry name" value="ThiamineP_synth_TenI"/>
</dbReference>
<keyword evidence="8 13" id="KW-0784">Thiamine biosynthesis</keyword>
<evidence type="ECO:0000256" key="5">
    <source>
        <dbReference type="ARBA" id="ARBA00022777"/>
    </source>
</evidence>
<dbReference type="OrthoDB" id="9810880at2"/>
<keyword evidence="9" id="KW-0511">Multifunctional enzyme</keyword>
<dbReference type="RefSeq" id="WP_033093674.1">
    <property type="nucleotide sequence ID" value="NZ_JQED01000017.1"/>
</dbReference>
<accession>A0A099KR54</accession>
<dbReference type="CDD" id="cd00564">
    <property type="entry name" value="TMP_TenI"/>
    <property type="match status" value="1"/>
</dbReference>
<comment type="function">
    <text evidence="13">Condenses 4-methyl-5-(beta-hydroxyethyl)thiazole monophosphate (THZ-P) and 2-methyl-4-amino-5-hydroxymethyl pyrimidine pyrophosphate (HMP-PP) to form thiamine monophosphate (TMP).</text>
</comment>
<comment type="similarity">
    <text evidence="13">Belongs to the thiamine-phosphate synthase family.</text>
</comment>
<evidence type="ECO:0000256" key="13">
    <source>
        <dbReference type="HAMAP-Rule" id="MF_00097"/>
    </source>
</evidence>
<dbReference type="SUPFAM" id="SSF53613">
    <property type="entry name" value="Ribokinase-like"/>
    <property type="match status" value="1"/>
</dbReference>
<dbReference type="PATRIC" id="fig|28229.4.peg.1971"/>
<feature type="binding site" evidence="13">
    <location>
        <position position="403"/>
    </location>
    <ligand>
        <name>Mg(2+)</name>
        <dbReference type="ChEBI" id="CHEBI:18420"/>
    </ligand>
</feature>
<dbReference type="InterPro" id="IPR013785">
    <property type="entry name" value="Aldolase_TIM"/>
</dbReference>
<dbReference type="CDD" id="cd01169">
    <property type="entry name" value="HMPP_kinase"/>
    <property type="match status" value="1"/>
</dbReference>
<dbReference type="HAMAP" id="MF_00097">
    <property type="entry name" value="TMP_synthase"/>
    <property type="match status" value="1"/>
</dbReference>
<dbReference type="NCBIfam" id="NF002904">
    <property type="entry name" value="PRK03512.1"/>
    <property type="match status" value="1"/>
</dbReference>
<dbReference type="Gene3D" id="3.40.1190.20">
    <property type="match status" value="1"/>
</dbReference>
<dbReference type="NCBIfam" id="TIGR00693">
    <property type="entry name" value="thiE"/>
    <property type="match status" value="1"/>
</dbReference>
<dbReference type="UniPathway" id="UPA00060">
    <property type="reaction ID" value="UER00138"/>
</dbReference>
<feature type="binding site" evidence="13">
    <location>
        <position position="384"/>
    </location>
    <ligand>
        <name>Mg(2+)</name>
        <dbReference type="ChEBI" id="CHEBI:18420"/>
    </ligand>
</feature>
<feature type="binding site" evidence="13">
    <location>
        <begin position="351"/>
        <end position="355"/>
    </location>
    <ligand>
        <name>4-amino-2-methyl-5-(diphosphooxymethyl)pyrimidine</name>
        <dbReference type="ChEBI" id="CHEBI:57841"/>
    </ligand>
</feature>
<dbReference type="Pfam" id="PF08543">
    <property type="entry name" value="Phos_pyr_kin"/>
    <property type="match status" value="1"/>
</dbReference>
<evidence type="ECO:0000256" key="12">
    <source>
        <dbReference type="ARBA" id="ARBA00047883"/>
    </source>
</evidence>
<feature type="binding site" evidence="13">
    <location>
        <position position="484"/>
    </location>
    <ligand>
        <name>2-[(2R,5Z)-2-carboxy-4-methylthiazol-5(2H)-ylidene]ethyl phosphate</name>
        <dbReference type="ChEBI" id="CHEBI:62899"/>
    </ligand>
</feature>
<dbReference type="GO" id="GO:0008902">
    <property type="term" value="F:hydroxymethylpyrimidine kinase activity"/>
    <property type="evidence" value="ECO:0007669"/>
    <property type="project" value="TreeGrafter"/>
</dbReference>
<evidence type="ECO:0000313" key="16">
    <source>
        <dbReference type="EMBL" id="KGJ92680.1"/>
    </source>
</evidence>
<keyword evidence="2 13" id="KW-0808">Transferase</keyword>
<gene>
    <name evidence="13" type="primary">thiE</name>
    <name evidence="16" type="ORF">ND2E_2928</name>
</gene>
<feature type="binding site" evidence="13">
    <location>
        <position position="422"/>
    </location>
    <ligand>
        <name>4-amino-2-methyl-5-(diphosphooxymethyl)pyrimidine</name>
        <dbReference type="ChEBI" id="CHEBI:57841"/>
    </ligand>
</feature>
<dbReference type="FunFam" id="3.20.20.70:FF:000064">
    <property type="entry name" value="Thiamine-phosphate synthase"/>
    <property type="match status" value="1"/>
</dbReference>
<comment type="pathway">
    <text evidence="1 13">Cofactor biosynthesis; thiamine diphosphate biosynthesis; thiamine phosphate from 4-amino-2-methyl-5-diphosphomethylpyrimidine and 4-methyl-5-(2-phosphoethyl)-thiazole: step 1/1.</text>
</comment>
<dbReference type="GO" id="GO:0005524">
    <property type="term" value="F:ATP binding"/>
    <property type="evidence" value="ECO:0007669"/>
    <property type="project" value="UniProtKB-KW"/>
</dbReference>
<comment type="cofactor">
    <cofactor evidence="13">
        <name>Mg(2+)</name>
        <dbReference type="ChEBI" id="CHEBI:18420"/>
    </cofactor>
    <text evidence="13">Binds 1 Mg(2+) ion per subunit.</text>
</comment>
<dbReference type="InterPro" id="IPR029056">
    <property type="entry name" value="Ribokinase-like"/>
</dbReference>
<evidence type="ECO:0000256" key="10">
    <source>
        <dbReference type="ARBA" id="ARBA00047334"/>
    </source>
</evidence>
<dbReference type="InterPro" id="IPR004399">
    <property type="entry name" value="HMP/HMP-P_kinase_dom"/>
</dbReference>
<evidence type="ECO:0000256" key="6">
    <source>
        <dbReference type="ARBA" id="ARBA00022840"/>
    </source>
</evidence>
<keyword evidence="7 13" id="KW-0460">Magnesium</keyword>
<dbReference type="InterPro" id="IPR036206">
    <property type="entry name" value="ThiamineP_synth_sf"/>
</dbReference>
<dbReference type="EC" id="2.5.1.3" evidence="13"/>
<proteinExistence type="inferred from homology"/>
<dbReference type="GO" id="GO:0005829">
    <property type="term" value="C:cytosol"/>
    <property type="evidence" value="ECO:0007669"/>
    <property type="project" value="TreeGrafter"/>
</dbReference>
<reference evidence="16 17" key="1">
    <citation type="submission" date="2014-08" db="EMBL/GenBank/DDBJ databases">
        <title>Genomic and Phenotypic Diversity of Colwellia psychrerythraea strains from Disparate Marine Basins.</title>
        <authorList>
            <person name="Techtmann S.M."/>
            <person name="Stelling S.C."/>
            <person name="Utturkar S.M."/>
            <person name="Alshibli N."/>
            <person name="Harris A."/>
            <person name="Brown S.D."/>
            <person name="Hazen T.C."/>
        </authorList>
    </citation>
    <scope>NUCLEOTIDE SEQUENCE [LARGE SCALE GENOMIC DNA]</scope>
    <source>
        <strain evidence="16 17">ND2E</strain>
    </source>
</reference>
<evidence type="ECO:0000256" key="3">
    <source>
        <dbReference type="ARBA" id="ARBA00022723"/>
    </source>
</evidence>